<feature type="transmembrane region" description="Helical" evidence="6">
    <location>
        <begin position="309"/>
        <end position="330"/>
    </location>
</feature>
<reference evidence="7 8" key="1">
    <citation type="submission" date="2018-08" db="EMBL/GenBank/DDBJ databases">
        <title>A genome reference for cultivated species of the human gut microbiota.</title>
        <authorList>
            <person name="Zou Y."/>
            <person name="Xue W."/>
            <person name="Luo G."/>
        </authorList>
    </citation>
    <scope>NUCLEOTIDE SEQUENCE [LARGE SCALE GENOMIC DNA]</scope>
    <source>
        <strain evidence="7 8">AM07-24</strain>
    </source>
</reference>
<evidence type="ECO:0000313" key="8">
    <source>
        <dbReference type="Proteomes" id="UP000284841"/>
    </source>
</evidence>
<name>A0A415DX78_9FIRM</name>
<evidence type="ECO:0000256" key="4">
    <source>
        <dbReference type="ARBA" id="ARBA00022989"/>
    </source>
</evidence>
<dbReference type="InterPro" id="IPR000175">
    <property type="entry name" value="Na/ntran_symport"/>
</dbReference>
<evidence type="ECO:0000256" key="6">
    <source>
        <dbReference type="SAM" id="Phobius"/>
    </source>
</evidence>
<feature type="transmembrane region" description="Helical" evidence="6">
    <location>
        <begin position="134"/>
        <end position="163"/>
    </location>
</feature>
<feature type="transmembrane region" description="Helical" evidence="6">
    <location>
        <begin position="37"/>
        <end position="59"/>
    </location>
</feature>
<evidence type="ECO:0000313" key="7">
    <source>
        <dbReference type="EMBL" id="RHJ85233.1"/>
    </source>
</evidence>
<protein>
    <submittedName>
        <fullName evidence="7">Sodium-dependent transporter</fullName>
    </submittedName>
</protein>
<dbReference type="PANTHER" id="PTHR42948">
    <property type="entry name" value="TRANSPORTER"/>
    <property type="match status" value="1"/>
</dbReference>
<dbReference type="PROSITE" id="PS50267">
    <property type="entry name" value="NA_NEUROTRAN_SYMP_3"/>
    <property type="match status" value="1"/>
</dbReference>
<comment type="subcellular location">
    <subcellularLocation>
        <location evidence="1">Membrane</location>
        <topology evidence="1">Multi-pass membrane protein</topology>
    </subcellularLocation>
</comment>
<evidence type="ECO:0000256" key="1">
    <source>
        <dbReference type="ARBA" id="ARBA00004141"/>
    </source>
</evidence>
<organism evidence="7 8">
    <name type="scientific">Emergencia timonensis</name>
    <dbReference type="NCBI Taxonomy" id="1776384"/>
    <lineage>
        <taxon>Bacteria</taxon>
        <taxon>Bacillati</taxon>
        <taxon>Bacillota</taxon>
        <taxon>Clostridia</taxon>
        <taxon>Peptostreptococcales</taxon>
        <taxon>Anaerovoracaceae</taxon>
        <taxon>Emergencia</taxon>
    </lineage>
</organism>
<dbReference type="RefSeq" id="WP_118336376.1">
    <property type="nucleotide sequence ID" value="NZ_AP025567.1"/>
</dbReference>
<keyword evidence="3 6" id="KW-0812">Transmembrane</keyword>
<evidence type="ECO:0000256" key="5">
    <source>
        <dbReference type="ARBA" id="ARBA00023136"/>
    </source>
</evidence>
<feature type="transmembrane region" description="Helical" evidence="6">
    <location>
        <begin position="257"/>
        <end position="283"/>
    </location>
</feature>
<dbReference type="CDD" id="cd10336">
    <property type="entry name" value="SLC6sbd_Tyt1-Like"/>
    <property type="match status" value="1"/>
</dbReference>
<dbReference type="InterPro" id="IPR037272">
    <property type="entry name" value="SNS_sf"/>
</dbReference>
<keyword evidence="4 6" id="KW-1133">Transmembrane helix</keyword>
<keyword evidence="5 6" id="KW-0472">Membrane</keyword>
<dbReference type="NCBIfam" id="NF037979">
    <property type="entry name" value="Na_transp"/>
    <property type="match status" value="1"/>
</dbReference>
<evidence type="ECO:0000256" key="3">
    <source>
        <dbReference type="ARBA" id="ARBA00022692"/>
    </source>
</evidence>
<evidence type="ECO:0000256" key="2">
    <source>
        <dbReference type="ARBA" id="ARBA00022448"/>
    </source>
</evidence>
<dbReference type="Pfam" id="PF00209">
    <property type="entry name" value="SNF"/>
    <property type="match status" value="2"/>
</dbReference>
<dbReference type="AlphaFoldDB" id="A0A415DX78"/>
<feature type="transmembrane region" description="Helical" evidence="6">
    <location>
        <begin position="175"/>
        <end position="197"/>
    </location>
</feature>
<dbReference type="PRINTS" id="PR00176">
    <property type="entry name" value="NANEUSMPORT"/>
</dbReference>
<dbReference type="OrthoDB" id="9762833at2"/>
<comment type="caution">
    <text evidence="7">The sequence shown here is derived from an EMBL/GenBank/DDBJ whole genome shotgun (WGS) entry which is preliminary data.</text>
</comment>
<dbReference type="GO" id="GO:0016020">
    <property type="term" value="C:membrane"/>
    <property type="evidence" value="ECO:0007669"/>
    <property type="project" value="UniProtKB-SubCell"/>
</dbReference>
<keyword evidence="2" id="KW-0813">Transport</keyword>
<proteinExistence type="predicted"/>
<feature type="transmembrane region" description="Helical" evidence="6">
    <location>
        <begin position="12"/>
        <end position="31"/>
    </location>
</feature>
<accession>A0A415DX78</accession>
<feature type="transmembrane region" description="Helical" evidence="6">
    <location>
        <begin position="351"/>
        <end position="370"/>
    </location>
</feature>
<gene>
    <name evidence="7" type="ORF">DW099_16175</name>
</gene>
<dbReference type="PANTHER" id="PTHR42948:SF1">
    <property type="entry name" value="TRANSPORTER"/>
    <property type="match status" value="1"/>
</dbReference>
<dbReference type="Proteomes" id="UP000284841">
    <property type="component" value="Unassembled WGS sequence"/>
</dbReference>
<keyword evidence="8" id="KW-1185">Reference proteome</keyword>
<feature type="transmembrane region" description="Helical" evidence="6">
    <location>
        <begin position="217"/>
        <end position="245"/>
    </location>
</feature>
<sequence>MEQNKGKFNSTFGFLMASIGSAVGLGNLWGFPYKMGASGGFAFLLIYLILAVFVGYPLILGEITLGRKTGKAAIEAYRDCDKRFTINGWFETLVPFFLICFYCTMGGYVIKYMIANLGDIFGASWGTGRVDADAFFGGFISSGMPAILFGVFFLVLTVLIVIGGVSGGIEKFSKIAMPALFIMLVIVVIRSCTLPGAGAGLEFMFKPNFEVFKGLGWLKVLGAAGSQMFFSLSLASGCLIAYGSYLGKDSNMEQNAVIIPVADTVVAVLAGMAVMPAVFAYGIEPGGGPGLLFVSLQAVFDNMGSTGPIFGFIFYALVFFAALSSSIGMMEGGISAMMDAQQKKGKKVNRTMLTLIMGFVALVGSTIVSADGLGSTGMWNPLLATLGADSGKVWLDVFDLFAEGLLMPLGGLLMAIMFGWTRRNYLADEIELSGKFKSKGFVDVCFRYIGPVFMIFIFFVQLNSFFAFTDKF</sequence>
<dbReference type="EMBL" id="QRMS01000005">
    <property type="protein sequence ID" value="RHJ85233.1"/>
    <property type="molecule type" value="Genomic_DNA"/>
</dbReference>
<dbReference type="STRING" id="1776384.GCA_900086585_00004"/>
<feature type="transmembrane region" description="Helical" evidence="6">
    <location>
        <begin position="441"/>
        <end position="462"/>
    </location>
</feature>
<dbReference type="InterPro" id="IPR047218">
    <property type="entry name" value="YocR/YhdH-like"/>
</dbReference>
<feature type="transmembrane region" description="Helical" evidence="6">
    <location>
        <begin position="92"/>
        <end position="114"/>
    </location>
</feature>
<feature type="transmembrane region" description="Helical" evidence="6">
    <location>
        <begin position="400"/>
        <end position="420"/>
    </location>
</feature>
<dbReference type="SUPFAM" id="SSF161070">
    <property type="entry name" value="SNF-like"/>
    <property type="match status" value="1"/>
</dbReference>